<dbReference type="GeneID" id="9527229"/>
<organism evidence="2 3">
    <name type="scientific">Arthroderma benhamiae (strain ATCC MYA-4681 / CBS 112371)</name>
    <name type="common">Trichophyton mentagrophytes</name>
    <dbReference type="NCBI Taxonomy" id="663331"/>
    <lineage>
        <taxon>Eukaryota</taxon>
        <taxon>Fungi</taxon>
        <taxon>Dikarya</taxon>
        <taxon>Ascomycota</taxon>
        <taxon>Pezizomycotina</taxon>
        <taxon>Eurotiomycetes</taxon>
        <taxon>Eurotiomycetidae</taxon>
        <taxon>Onygenales</taxon>
        <taxon>Arthrodermataceae</taxon>
        <taxon>Trichophyton</taxon>
    </lineage>
</organism>
<feature type="region of interest" description="Disordered" evidence="1">
    <location>
        <begin position="134"/>
        <end position="155"/>
    </location>
</feature>
<name>D4ARE1_ARTBC</name>
<dbReference type="EMBL" id="ABSU01000006">
    <property type="protein sequence ID" value="EFE34284.1"/>
    <property type="molecule type" value="Genomic_DNA"/>
</dbReference>
<dbReference type="OrthoDB" id="4171779at2759"/>
<reference evidence="3" key="1">
    <citation type="journal article" date="2011" name="Genome Biol.">
        <title>Comparative and functional genomics provide insights into the pathogenicity of dermatophytic fungi.</title>
        <authorList>
            <person name="Burmester A."/>
            <person name="Shelest E."/>
            <person name="Gloeckner G."/>
            <person name="Heddergott C."/>
            <person name="Schindler S."/>
            <person name="Staib P."/>
            <person name="Heidel A."/>
            <person name="Felder M."/>
            <person name="Petzold A."/>
            <person name="Szafranski K."/>
            <person name="Feuermann M."/>
            <person name="Pedruzzi I."/>
            <person name="Priebe S."/>
            <person name="Groth M."/>
            <person name="Winkler R."/>
            <person name="Li W."/>
            <person name="Kniemeyer O."/>
            <person name="Schroeckh V."/>
            <person name="Hertweck C."/>
            <person name="Hube B."/>
            <person name="White T.C."/>
            <person name="Platzer M."/>
            <person name="Guthke R."/>
            <person name="Heitman J."/>
            <person name="Woestemeyer J."/>
            <person name="Zipfel P.F."/>
            <person name="Monod M."/>
            <person name="Brakhage A.A."/>
        </authorList>
    </citation>
    <scope>NUCLEOTIDE SEQUENCE [LARGE SCALE GENOMIC DNA]</scope>
    <source>
        <strain evidence="3">ATCC MYA-4681 / CBS 112371</strain>
    </source>
</reference>
<dbReference type="OMA" id="EREFTQP"/>
<feature type="region of interest" description="Disordered" evidence="1">
    <location>
        <begin position="78"/>
        <end position="116"/>
    </location>
</feature>
<sequence length="180" mass="20038">MAPIKQGYLQLPTSRISPHSRLLLLLPFSLLVFAIIRRVQGRKMASSEDSSAKKYSRAIDISNHTGEKLQIRLSIEEASPPNSQVPPAMAGENHSGHLEAPSLSNPGPLQPLDMTSLPLPSAAKEMKNHTMTLSEREFTQPESSSAHPDAPRLQKEAVQIFREVGSTSRKNWRRKVLEYH</sequence>
<dbReference type="RefSeq" id="XP_003014924.1">
    <property type="nucleotide sequence ID" value="XM_003014878.1"/>
</dbReference>
<dbReference type="eggNOG" id="ENOG502RQU1">
    <property type="taxonomic scope" value="Eukaryota"/>
</dbReference>
<dbReference type="KEGG" id="abe:ARB_06683"/>
<accession>D4ARE1</accession>
<gene>
    <name evidence="2" type="ORF">ARB_06683</name>
</gene>
<proteinExistence type="predicted"/>
<evidence type="ECO:0000313" key="2">
    <source>
        <dbReference type="EMBL" id="EFE34284.1"/>
    </source>
</evidence>
<comment type="caution">
    <text evidence="2">The sequence shown here is derived from an EMBL/GenBank/DDBJ whole genome shotgun (WGS) entry which is preliminary data.</text>
</comment>
<protein>
    <submittedName>
        <fullName evidence="2">Uncharacterized protein</fullName>
    </submittedName>
</protein>
<dbReference type="Proteomes" id="UP000008866">
    <property type="component" value="Unassembled WGS sequence"/>
</dbReference>
<keyword evidence="3" id="KW-1185">Reference proteome</keyword>
<dbReference type="HOGENOM" id="CLU_128371_0_0_1"/>
<evidence type="ECO:0000256" key="1">
    <source>
        <dbReference type="SAM" id="MobiDB-lite"/>
    </source>
</evidence>
<evidence type="ECO:0000313" key="3">
    <source>
        <dbReference type="Proteomes" id="UP000008866"/>
    </source>
</evidence>
<dbReference type="AlphaFoldDB" id="D4ARE1"/>